<keyword evidence="7" id="KW-0560">Oxidoreductase</keyword>
<feature type="chain" id="PRO_5042173590" evidence="9">
    <location>
        <begin position="27"/>
        <end position="591"/>
    </location>
</feature>
<dbReference type="Pfam" id="PF00067">
    <property type="entry name" value="p450"/>
    <property type="match status" value="2"/>
</dbReference>
<keyword evidence="6 7" id="KW-0349">Heme</keyword>
<evidence type="ECO:0000256" key="9">
    <source>
        <dbReference type="SAM" id="SignalP"/>
    </source>
</evidence>
<evidence type="ECO:0000256" key="6">
    <source>
        <dbReference type="PIRSR" id="PIRSR602401-1"/>
    </source>
</evidence>
<evidence type="ECO:0000313" key="11">
    <source>
        <dbReference type="Proteomes" id="UP001218218"/>
    </source>
</evidence>
<keyword evidence="11" id="KW-1185">Reference proteome</keyword>
<keyword evidence="5 6" id="KW-0408">Iron</keyword>
<dbReference type="AlphaFoldDB" id="A0AAD6ZA88"/>
<evidence type="ECO:0000256" key="3">
    <source>
        <dbReference type="ARBA" id="ARBA00010617"/>
    </source>
</evidence>
<dbReference type="SUPFAM" id="SSF48264">
    <property type="entry name" value="Cytochrome P450"/>
    <property type="match status" value="1"/>
</dbReference>
<dbReference type="PRINTS" id="PR00463">
    <property type="entry name" value="EP450I"/>
</dbReference>
<dbReference type="GO" id="GO:0004497">
    <property type="term" value="F:monooxygenase activity"/>
    <property type="evidence" value="ECO:0007669"/>
    <property type="project" value="UniProtKB-KW"/>
</dbReference>
<dbReference type="InterPro" id="IPR017972">
    <property type="entry name" value="Cyt_P450_CS"/>
</dbReference>
<evidence type="ECO:0000256" key="1">
    <source>
        <dbReference type="ARBA" id="ARBA00001971"/>
    </source>
</evidence>
<feature type="compositionally biased region" description="Polar residues" evidence="8">
    <location>
        <begin position="464"/>
        <end position="475"/>
    </location>
</feature>
<keyword evidence="9" id="KW-0732">Signal</keyword>
<reference evidence="10" key="1">
    <citation type="submission" date="2023-03" db="EMBL/GenBank/DDBJ databases">
        <title>Massive genome expansion in bonnet fungi (Mycena s.s.) driven by repeated elements and novel gene families across ecological guilds.</title>
        <authorList>
            <consortium name="Lawrence Berkeley National Laboratory"/>
            <person name="Harder C.B."/>
            <person name="Miyauchi S."/>
            <person name="Viragh M."/>
            <person name="Kuo A."/>
            <person name="Thoen E."/>
            <person name="Andreopoulos B."/>
            <person name="Lu D."/>
            <person name="Skrede I."/>
            <person name="Drula E."/>
            <person name="Henrissat B."/>
            <person name="Morin E."/>
            <person name="Kohler A."/>
            <person name="Barry K."/>
            <person name="LaButti K."/>
            <person name="Morin E."/>
            <person name="Salamov A."/>
            <person name="Lipzen A."/>
            <person name="Mereny Z."/>
            <person name="Hegedus B."/>
            <person name="Baldrian P."/>
            <person name="Stursova M."/>
            <person name="Weitz H."/>
            <person name="Taylor A."/>
            <person name="Grigoriev I.V."/>
            <person name="Nagy L.G."/>
            <person name="Martin F."/>
            <person name="Kauserud H."/>
        </authorList>
    </citation>
    <scope>NUCLEOTIDE SEQUENCE</scope>
    <source>
        <strain evidence="10">CBHHK002</strain>
    </source>
</reference>
<comment type="cofactor">
    <cofactor evidence="1 6">
        <name>heme</name>
        <dbReference type="ChEBI" id="CHEBI:30413"/>
    </cofactor>
</comment>
<feature type="signal peptide" evidence="9">
    <location>
        <begin position="1"/>
        <end position="26"/>
    </location>
</feature>
<comment type="similarity">
    <text evidence="3 7">Belongs to the cytochrome P450 family.</text>
</comment>
<protein>
    <submittedName>
        <fullName evidence="10">Cytochrome P450</fullName>
    </submittedName>
</protein>
<dbReference type="PANTHER" id="PTHR24305:SF232">
    <property type="entry name" value="P450, PUTATIVE (EUROFUNG)-RELATED"/>
    <property type="match status" value="1"/>
</dbReference>
<sequence>MDPTSLALGASLVLALSLAIYQVGKPTPLPGIPHNKLKWFVGDIPFLTRLATEKGAITYAFDDTAMRLGPVSQVVVGLGASWASRIFGFGQAIVILADSQEMQDVLVNRASEFDRSKSISALFAGTLPQGMLALPTEEQFKHHKRYLGITMTNPYLARMTPRIVDLMQELVDLWALGAKRLSAPTAAIDVLDDIRLATIDVIASITFGASFQGVRMSLDYLEAAPTAPPSARPPIPKLAADLEVLLDTIGDGVLFPAPRLLPWLTRTFNRKWRKAITSTHDYLRGRLYAARADYAVEGRDTEKAAANKADNVLDMIMEREKEDRAKGAEVLTEAEIIDELTTFALGGSETTATTMQWSVKILCKHPSVQHTLRAELLAQLPFLAPGSARAPTYAEVSDETALPYLTAVLYEILRCSRTASAVARDATRDTTLLGYPIPKGTQVLMPIGMVQQCESDASRDVTDSLDSVRSASSRGTDVGGEKKGGRRTGYWRGDDVRDFKPERWLRADGSFDAHAGPWLPFSYGMRGCFGQKLAMIELRLFLSMITVNFFFDAVPAELNTWKSHETVTNHPAQCYVRPIPWEELEGQKGGL</sequence>
<dbReference type="InterPro" id="IPR002401">
    <property type="entry name" value="Cyt_P450_E_grp-I"/>
</dbReference>
<dbReference type="PANTHER" id="PTHR24305">
    <property type="entry name" value="CYTOCHROME P450"/>
    <property type="match status" value="1"/>
</dbReference>
<evidence type="ECO:0000256" key="8">
    <source>
        <dbReference type="SAM" id="MobiDB-lite"/>
    </source>
</evidence>
<dbReference type="EMBL" id="JARIHO010000067">
    <property type="protein sequence ID" value="KAJ7314495.1"/>
    <property type="molecule type" value="Genomic_DNA"/>
</dbReference>
<keyword evidence="7" id="KW-0503">Monooxygenase</keyword>
<evidence type="ECO:0000313" key="10">
    <source>
        <dbReference type="EMBL" id="KAJ7314495.1"/>
    </source>
</evidence>
<dbReference type="InterPro" id="IPR050121">
    <property type="entry name" value="Cytochrome_P450_monoxygenase"/>
</dbReference>
<comment type="caution">
    <text evidence="10">The sequence shown here is derived from an EMBL/GenBank/DDBJ whole genome shotgun (WGS) entry which is preliminary data.</text>
</comment>
<evidence type="ECO:0000256" key="4">
    <source>
        <dbReference type="ARBA" id="ARBA00022723"/>
    </source>
</evidence>
<dbReference type="InterPro" id="IPR001128">
    <property type="entry name" value="Cyt_P450"/>
</dbReference>
<dbReference type="PROSITE" id="PS00086">
    <property type="entry name" value="CYTOCHROME_P450"/>
    <property type="match status" value="1"/>
</dbReference>
<proteinExistence type="inferred from homology"/>
<name>A0AAD6ZA88_9AGAR</name>
<dbReference type="Proteomes" id="UP001218218">
    <property type="component" value="Unassembled WGS sequence"/>
</dbReference>
<dbReference type="GO" id="GO:0020037">
    <property type="term" value="F:heme binding"/>
    <property type="evidence" value="ECO:0007669"/>
    <property type="project" value="InterPro"/>
</dbReference>
<evidence type="ECO:0000256" key="7">
    <source>
        <dbReference type="RuleBase" id="RU000461"/>
    </source>
</evidence>
<accession>A0AAD6ZA88</accession>
<organism evidence="10 11">
    <name type="scientific">Mycena albidolilacea</name>
    <dbReference type="NCBI Taxonomy" id="1033008"/>
    <lineage>
        <taxon>Eukaryota</taxon>
        <taxon>Fungi</taxon>
        <taxon>Dikarya</taxon>
        <taxon>Basidiomycota</taxon>
        <taxon>Agaricomycotina</taxon>
        <taxon>Agaricomycetes</taxon>
        <taxon>Agaricomycetidae</taxon>
        <taxon>Agaricales</taxon>
        <taxon>Marasmiineae</taxon>
        <taxon>Mycenaceae</taxon>
        <taxon>Mycena</taxon>
    </lineage>
</organism>
<evidence type="ECO:0000256" key="5">
    <source>
        <dbReference type="ARBA" id="ARBA00023004"/>
    </source>
</evidence>
<gene>
    <name evidence="10" type="ORF">DFH08DRAFT_432134</name>
</gene>
<dbReference type="GO" id="GO:0005506">
    <property type="term" value="F:iron ion binding"/>
    <property type="evidence" value="ECO:0007669"/>
    <property type="project" value="InterPro"/>
</dbReference>
<dbReference type="GO" id="GO:0016705">
    <property type="term" value="F:oxidoreductase activity, acting on paired donors, with incorporation or reduction of molecular oxygen"/>
    <property type="evidence" value="ECO:0007669"/>
    <property type="project" value="InterPro"/>
</dbReference>
<feature type="region of interest" description="Disordered" evidence="8">
    <location>
        <begin position="458"/>
        <end position="489"/>
    </location>
</feature>
<comment type="pathway">
    <text evidence="2">Secondary metabolite biosynthesis.</text>
</comment>
<dbReference type="PRINTS" id="PR00385">
    <property type="entry name" value="P450"/>
</dbReference>
<keyword evidence="4 6" id="KW-0479">Metal-binding</keyword>
<feature type="binding site" description="axial binding residue" evidence="6">
    <location>
        <position position="528"/>
    </location>
    <ligand>
        <name>heme</name>
        <dbReference type="ChEBI" id="CHEBI:30413"/>
    </ligand>
    <ligandPart>
        <name>Fe</name>
        <dbReference type="ChEBI" id="CHEBI:18248"/>
    </ligandPart>
</feature>
<evidence type="ECO:0000256" key="2">
    <source>
        <dbReference type="ARBA" id="ARBA00005179"/>
    </source>
</evidence>
<dbReference type="Gene3D" id="1.10.630.10">
    <property type="entry name" value="Cytochrome P450"/>
    <property type="match status" value="1"/>
</dbReference>
<dbReference type="InterPro" id="IPR036396">
    <property type="entry name" value="Cyt_P450_sf"/>
</dbReference>